<evidence type="ECO:0000313" key="8">
    <source>
        <dbReference type="EMBL" id="AOW01223.1"/>
    </source>
</evidence>
<keyword evidence="4" id="KW-0408">Iron</keyword>
<name>A0A1D8N6G5_YARLL</name>
<keyword evidence="4" id="KW-0004">4Fe-4S</keyword>
<keyword evidence="5" id="KW-0411">Iron-sulfur</keyword>
<reference evidence="8 9" key="1">
    <citation type="journal article" date="2016" name="PLoS ONE">
        <title>Sequence Assembly of Yarrowia lipolytica Strain W29/CLIB89 Shows Transposable Element Diversity.</title>
        <authorList>
            <person name="Magnan C."/>
            <person name="Yu J."/>
            <person name="Chang I."/>
            <person name="Jahn E."/>
            <person name="Kanomata Y."/>
            <person name="Wu J."/>
            <person name="Zeller M."/>
            <person name="Oakes M."/>
            <person name="Baldi P."/>
            <person name="Sandmeyer S."/>
        </authorList>
    </citation>
    <scope>NUCLEOTIDE SEQUENCE [LARGE SCALE GENOMIC DNA]</scope>
    <source>
        <strain evidence="9">CLIB89(W29)</strain>
    </source>
</reference>
<dbReference type="InterPro" id="IPR050340">
    <property type="entry name" value="Cytosolic_Fe-S_CAF"/>
</dbReference>
<dbReference type="Proteomes" id="UP000182444">
    <property type="component" value="Chromosome 1B"/>
</dbReference>
<dbReference type="eggNOG" id="KOG2439">
    <property type="taxonomic scope" value="Eukaryota"/>
</dbReference>
<dbReference type="PANTHER" id="PTHR11615">
    <property type="entry name" value="NITRATE, FORMATE, IRON DEHYDROGENASE"/>
    <property type="match status" value="1"/>
</dbReference>
<evidence type="ECO:0000259" key="7">
    <source>
        <dbReference type="Pfam" id="PF02906"/>
    </source>
</evidence>
<comment type="similarity">
    <text evidence="1">Belongs to the NARF family.</text>
</comment>
<evidence type="ECO:0000256" key="1">
    <source>
        <dbReference type="ARBA" id="ARBA00006596"/>
    </source>
</evidence>
<proteinExistence type="inferred from homology"/>
<evidence type="ECO:0000256" key="4">
    <source>
        <dbReference type="ARBA" id="ARBA00022485"/>
    </source>
</evidence>
<gene>
    <name evidence="8" type="ORF">YALI1_B06245g</name>
</gene>
<dbReference type="GO" id="GO:0051539">
    <property type="term" value="F:4 iron, 4 sulfur cluster binding"/>
    <property type="evidence" value="ECO:0007669"/>
    <property type="project" value="UniProtKB-KW"/>
</dbReference>
<evidence type="ECO:0000256" key="5">
    <source>
        <dbReference type="ARBA" id="ARBA00023014"/>
    </source>
</evidence>
<dbReference type="EMBL" id="CP017554">
    <property type="protein sequence ID" value="AOW01223.1"/>
    <property type="molecule type" value="Genomic_DNA"/>
</dbReference>
<dbReference type="OMA" id="GYLHHVL"/>
<dbReference type="GeneID" id="2906686"/>
<evidence type="ECO:0000256" key="6">
    <source>
        <dbReference type="ARBA" id="ARBA00031269"/>
    </source>
</evidence>
<dbReference type="SMR" id="A0A1D8N6G5"/>
<evidence type="ECO:0000313" key="9">
    <source>
        <dbReference type="Proteomes" id="UP000182444"/>
    </source>
</evidence>
<dbReference type="KEGG" id="yli:2906686"/>
<protein>
    <recommendedName>
        <fullName evidence="2">Cytosolic Fe-S cluster assembly factor NAR1</fullName>
    </recommendedName>
    <alternativeName>
        <fullName evidence="3">Cytosolic Fe-S cluster assembly factor nar1</fullName>
    </alternativeName>
    <alternativeName>
        <fullName evidence="6">Nuclear architecture-related protein 1</fullName>
    </alternativeName>
</protein>
<dbReference type="RefSeq" id="XP_500499.3">
    <property type="nucleotide sequence ID" value="XM_500499.3"/>
</dbReference>
<sequence>MSSILSADDLNDFISPGAVCIKPIKVDKTTENAEIEIGAQGQALEVGIDGTQKELEPAQLSLSDCLACSGCITSAESVLVALQSHTQLLDELKKEAELPSGEKRIFVCSVSHQARASFAAAFGVSVEVADAKLHSLLLDTLGFDYVVGMGVGREISLIHSAQEVEKSTQKPVMAASCPGWVCYVEKTHPHVIPYLSSVKSPQQICGSLLKKVICDTRRVKPSQVYHVSVMPCFDKKLEASRDEFSVEEAGQEEKIRDVDCVITTKEVVQLLTEKDMSFGGLPEIDKSRLYTSVPETWPAERDWANHVGSSSGGYLHHVLTALRLRHDPLETRTRVDASMGKNQDVMEYSVIDTETGETVASAAQVYGFRNIQNLVRKLKPSRGKGKVVSARKSTKTVSAALNPSTYSYIEVMACPGGCINGGGQVGAPEGVAAREWKDETEKMYNSIPSEAVSEEVVDWATKVWGPHDEDKLVTAHYQEVEKVDQGLASTW</sequence>
<dbReference type="VEuPathDB" id="FungiDB:YALI0_B04532g"/>
<dbReference type="InterPro" id="IPR004108">
    <property type="entry name" value="Fe_hydrogenase_lsu_C"/>
</dbReference>
<accession>A0A1D8N6G5</accession>
<dbReference type="Gene3D" id="3.40.950.10">
    <property type="entry name" value="Fe-only Hydrogenase (Larger Subunit), Chain L, domain 3"/>
    <property type="match status" value="1"/>
</dbReference>
<organism evidence="8 9">
    <name type="scientific">Yarrowia lipolytica</name>
    <name type="common">Candida lipolytica</name>
    <dbReference type="NCBI Taxonomy" id="4952"/>
    <lineage>
        <taxon>Eukaryota</taxon>
        <taxon>Fungi</taxon>
        <taxon>Dikarya</taxon>
        <taxon>Ascomycota</taxon>
        <taxon>Saccharomycotina</taxon>
        <taxon>Dipodascomycetes</taxon>
        <taxon>Dipodascales</taxon>
        <taxon>Dipodascales incertae sedis</taxon>
        <taxon>Yarrowia</taxon>
    </lineage>
</organism>
<feature type="domain" description="Iron hydrogenase large subunit C-terminal" evidence="7">
    <location>
        <begin position="106"/>
        <end position="422"/>
    </location>
</feature>
<dbReference type="InterPro" id="IPR009016">
    <property type="entry name" value="Fe_hydrogenase"/>
</dbReference>
<keyword evidence="4" id="KW-0479">Metal-binding</keyword>
<evidence type="ECO:0000256" key="3">
    <source>
        <dbReference type="ARBA" id="ARBA00017073"/>
    </source>
</evidence>
<dbReference type="SUPFAM" id="SSF53920">
    <property type="entry name" value="Fe-only hydrogenase"/>
    <property type="match status" value="1"/>
</dbReference>
<evidence type="ECO:0000256" key="2">
    <source>
        <dbReference type="ARBA" id="ARBA00015854"/>
    </source>
</evidence>
<dbReference type="Gene3D" id="3.40.50.1780">
    <property type="match status" value="1"/>
</dbReference>
<dbReference type="Pfam" id="PF02906">
    <property type="entry name" value="Fe_hyd_lg_C"/>
    <property type="match status" value="1"/>
</dbReference>
<dbReference type="VEuPathDB" id="FungiDB:YALI1_B06245g"/>
<dbReference type="AlphaFoldDB" id="A0A1D8N6G5"/>